<dbReference type="GO" id="GO:0004252">
    <property type="term" value="F:serine-type endopeptidase activity"/>
    <property type="evidence" value="ECO:0007669"/>
    <property type="project" value="InterPro"/>
</dbReference>
<comment type="caution">
    <text evidence="11">The sequence shown here is derived from an EMBL/GenBank/DDBJ whole genome shotgun (WGS) entry which is preliminary data.</text>
</comment>
<keyword evidence="7" id="KW-0843">Virulence</keyword>
<sequence>MSTKPDEDSQTIPQAAEAADSHSNDHVNGSGDAIGGGQGSDAVELVSTYHDRGSDNVDASGGGGSGNDDSGGGGGGGNASGGGGDASGGGGGDDAEVALQQRDLIIFGKDDRAKVADTTGFPRRAIGQIDISNNVVCSGTVVARDAVLTAAHCVHGGRGKGGFAKLDFSPARYRDGRGAVVNPFGTFRFAYLTTFAGWTERSDFAWDMAVITYKPDAKGRYVGDVVGALGVINTCDLAGLRTSGYPGDLPYGTPVATPACARVAFQGGACGAQIAVTDCDAFAGQSGSGVFDAAGRVHGTVSFATGSETARPDSAYPAYTNG</sequence>
<evidence type="ECO:0000313" key="11">
    <source>
        <dbReference type="EMBL" id="KAG5189009.1"/>
    </source>
</evidence>
<proteinExistence type="inferred from homology"/>
<keyword evidence="5 8" id="KW-0378">Hydrolase</keyword>
<evidence type="ECO:0000256" key="9">
    <source>
        <dbReference type="SAM" id="MobiDB-lite"/>
    </source>
</evidence>
<dbReference type="Gene3D" id="2.40.10.10">
    <property type="entry name" value="Trypsin-like serine proteases"/>
    <property type="match status" value="2"/>
</dbReference>
<organism evidence="11 12">
    <name type="scientific">Tribonema minus</name>
    <dbReference type="NCBI Taxonomy" id="303371"/>
    <lineage>
        <taxon>Eukaryota</taxon>
        <taxon>Sar</taxon>
        <taxon>Stramenopiles</taxon>
        <taxon>Ochrophyta</taxon>
        <taxon>PX clade</taxon>
        <taxon>Xanthophyceae</taxon>
        <taxon>Tribonematales</taxon>
        <taxon>Tribonemataceae</taxon>
        <taxon>Tribonema</taxon>
    </lineage>
</organism>
<dbReference type="Proteomes" id="UP000664859">
    <property type="component" value="Unassembled WGS sequence"/>
</dbReference>
<evidence type="ECO:0000256" key="4">
    <source>
        <dbReference type="ARBA" id="ARBA00022729"/>
    </source>
</evidence>
<evidence type="ECO:0000313" key="12">
    <source>
        <dbReference type="Proteomes" id="UP000664859"/>
    </source>
</evidence>
<dbReference type="OrthoDB" id="10037376at2759"/>
<dbReference type="AlphaFoldDB" id="A0A836CKQ7"/>
<dbReference type="InterPro" id="IPR009003">
    <property type="entry name" value="Peptidase_S1_PA"/>
</dbReference>
<evidence type="ECO:0000256" key="1">
    <source>
        <dbReference type="ARBA" id="ARBA00007664"/>
    </source>
</evidence>
<feature type="region of interest" description="Disordered" evidence="9">
    <location>
        <begin position="1"/>
        <end position="95"/>
    </location>
</feature>
<feature type="compositionally biased region" description="Gly residues" evidence="9">
    <location>
        <begin position="60"/>
        <end position="92"/>
    </location>
</feature>
<feature type="domain" description="Peptidase S1" evidence="10">
    <location>
        <begin position="126"/>
        <end position="313"/>
    </location>
</feature>
<evidence type="ECO:0000256" key="3">
    <source>
        <dbReference type="ARBA" id="ARBA00022670"/>
    </source>
</evidence>
<dbReference type="EMBL" id="JAFCMP010000058">
    <property type="protein sequence ID" value="KAG5189009.1"/>
    <property type="molecule type" value="Genomic_DNA"/>
</dbReference>
<keyword evidence="3 8" id="KW-0645">Protease</keyword>
<dbReference type="PROSITE" id="PS00134">
    <property type="entry name" value="TRYPSIN_HIS"/>
    <property type="match status" value="1"/>
</dbReference>
<comment type="similarity">
    <text evidence="1">Belongs to the peptidase S1 family.</text>
</comment>
<name>A0A836CKQ7_9STRA</name>
<keyword evidence="12" id="KW-1185">Reference proteome</keyword>
<keyword evidence="6 8" id="KW-0720">Serine protease</keyword>
<accession>A0A836CKQ7</accession>
<evidence type="ECO:0000256" key="6">
    <source>
        <dbReference type="ARBA" id="ARBA00022825"/>
    </source>
</evidence>
<keyword evidence="4" id="KW-0732">Signal</keyword>
<dbReference type="InterPro" id="IPR018114">
    <property type="entry name" value="TRYPSIN_HIS"/>
</dbReference>
<dbReference type="PRINTS" id="PR00839">
    <property type="entry name" value="V8PROTEASE"/>
</dbReference>
<dbReference type="GO" id="GO:0006508">
    <property type="term" value="P:proteolysis"/>
    <property type="evidence" value="ECO:0007669"/>
    <property type="project" value="UniProtKB-KW"/>
</dbReference>
<dbReference type="PANTHER" id="PTHR15462">
    <property type="entry name" value="SERINE PROTEASE"/>
    <property type="match status" value="1"/>
</dbReference>
<dbReference type="PANTHER" id="PTHR15462:SF8">
    <property type="entry name" value="SERINE PROTEASE"/>
    <property type="match status" value="1"/>
</dbReference>
<protein>
    <recommendedName>
        <fullName evidence="8">Serine protease</fullName>
        <ecNumber evidence="8">3.4.21.-</ecNumber>
    </recommendedName>
</protein>
<dbReference type="EC" id="3.4.21.-" evidence="8"/>
<dbReference type="InterPro" id="IPR001254">
    <property type="entry name" value="Trypsin_dom"/>
</dbReference>
<reference evidence="11" key="1">
    <citation type="submission" date="2021-02" db="EMBL/GenBank/DDBJ databases">
        <title>First Annotated Genome of the Yellow-green Alga Tribonema minus.</title>
        <authorList>
            <person name="Mahan K.M."/>
        </authorList>
    </citation>
    <scope>NUCLEOTIDE SEQUENCE</scope>
    <source>
        <strain evidence="11">UTEX B ZZ1240</strain>
    </source>
</reference>
<comment type="similarity">
    <text evidence="2 8">Belongs to the peptidase S1B family.</text>
</comment>
<dbReference type="InterPro" id="IPR050966">
    <property type="entry name" value="Glutamyl_endopeptidase"/>
</dbReference>
<evidence type="ECO:0000256" key="8">
    <source>
        <dbReference type="RuleBase" id="RU004296"/>
    </source>
</evidence>
<dbReference type="Pfam" id="PF00089">
    <property type="entry name" value="Trypsin"/>
    <property type="match status" value="1"/>
</dbReference>
<evidence type="ECO:0000256" key="2">
    <source>
        <dbReference type="ARBA" id="ARBA00008764"/>
    </source>
</evidence>
<dbReference type="InterPro" id="IPR008256">
    <property type="entry name" value="Peptidase_S1B"/>
</dbReference>
<evidence type="ECO:0000259" key="10">
    <source>
        <dbReference type="Pfam" id="PF00089"/>
    </source>
</evidence>
<evidence type="ECO:0000256" key="7">
    <source>
        <dbReference type="ARBA" id="ARBA00023026"/>
    </source>
</evidence>
<gene>
    <name evidence="11" type="ORF">JKP88DRAFT_177384</name>
</gene>
<dbReference type="InterPro" id="IPR043504">
    <property type="entry name" value="Peptidase_S1_PA_chymotrypsin"/>
</dbReference>
<dbReference type="SUPFAM" id="SSF50494">
    <property type="entry name" value="Trypsin-like serine proteases"/>
    <property type="match status" value="1"/>
</dbReference>
<evidence type="ECO:0000256" key="5">
    <source>
        <dbReference type="ARBA" id="ARBA00022801"/>
    </source>
</evidence>